<dbReference type="OrthoDB" id="6639141at2759"/>
<name>A0A482X264_LAOST</name>
<dbReference type="AlphaFoldDB" id="A0A482X264"/>
<accession>A0A482X264</accession>
<keyword evidence="2" id="KW-1185">Reference proteome</keyword>
<reference evidence="1 2" key="1">
    <citation type="journal article" date="2017" name="Gigascience">
        <title>Genome sequence of the small brown planthopper, Laodelphax striatellus.</title>
        <authorList>
            <person name="Zhu J."/>
            <person name="Jiang F."/>
            <person name="Wang X."/>
            <person name="Yang P."/>
            <person name="Bao Y."/>
            <person name="Zhao W."/>
            <person name="Wang W."/>
            <person name="Lu H."/>
            <person name="Wang Q."/>
            <person name="Cui N."/>
            <person name="Li J."/>
            <person name="Chen X."/>
            <person name="Luo L."/>
            <person name="Yu J."/>
            <person name="Kang L."/>
            <person name="Cui F."/>
        </authorList>
    </citation>
    <scope>NUCLEOTIDE SEQUENCE [LARGE SCALE GENOMIC DNA]</scope>
    <source>
        <strain evidence="1">Lst14</strain>
    </source>
</reference>
<dbReference type="Proteomes" id="UP000291343">
    <property type="component" value="Unassembled WGS sequence"/>
</dbReference>
<gene>
    <name evidence="1" type="ORF">LSTR_LSTR000481</name>
</gene>
<dbReference type="InParanoid" id="A0A482X264"/>
<sequence length="115" mass="13238">MSMSAFYKQVCSSCSATESSNWKKIEELGTWVCCNCFDDIIAENASSDEEAAREITTRRFLRVTRSARTCPPQSSTPTPTERSRRWVFKKRIPVRASKKPIIRSPIHPFTYDEIQ</sequence>
<organism evidence="1 2">
    <name type="scientific">Laodelphax striatellus</name>
    <name type="common">Small brown planthopper</name>
    <name type="synonym">Delphax striatella</name>
    <dbReference type="NCBI Taxonomy" id="195883"/>
    <lineage>
        <taxon>Eukaryota</taxon>
        <taxon>Metazoa</taxon>
        <taxon>Ecdysozoa</taxon>
        <taxon>Arthropoda</taxon>
        <taxon>Hexapoda</taxon>
        <taxon>Insecta</taxon>
        <taxon>Pterygota</taxon>
        <taxon>Neoptera</taxon>
        <taxon>Paraneoptera</taxon>
        <taxon>Hemiptera</taxon>
        <taxon>Auchenorrhyncha</taxon>
        <taxon>Fulgoroidea</taxon>
        <taxon>Delphacidae</taxon>
        <taxon>Criomorphinae</taxon>
        <taxon>Laodelphax</taxon>
    </lineage>
</organism>
<evidence type="ECO:0000313" key="1">
    <source>
        <dbReference type="EMBL" id="RZF39833.1"/>
    </source>
</evidence>
<evidence type="ECO:0000313" key="2">
    <source>
        <dbReference type="Proteomes" id="UP000291343"/>
    </source>
</evidence>
<proteinExistence type="predicted"/>
<comment type="caution">
    <text evidence="1">The sequence shown here is derived from an EMBL/GenBank/DDBJ whole genome shotgun (WGS) entry which is preliminary data.</text>
</comment>
<dbReference type="EMBL" id="QKKF02019547">
    <property type="protein sequence ID" value="RZF39833.1"/>
    <property type="molecule type" value="Genomic_DNA"/>
</dbReference>
<protein>
    <submittedName>
        <fullName evidence="1">Uncharacterized protein</fullName>
    </submittedName>
</protein>